<proteinExistence type="predicted"/>
<organism evidence="2">
    <name type="scientific">Fusarium oxysporum (strain Fo5176)</name>
    <name type="common">Fusarium vascular wilt</name>
    <dbReference type="NCBI Taxonomy" id="660025"/>
    <lineage>
        <taxon>Eukaryota</taxon>
        <taxon>Fungi</taxon>
        <taxon>Dikarya</taxon>
        <taxon>Ascomycota</taxon>
        <taxon>Pezizomycotina</taxon>
        <taxon>Sordariomycetes</taxon>
        <taxon>Hypocreomycetidae</taxon>
        <taxon>Hypocreales</taxon>
        <taxon>Nectriaceae</taxon>
        <taxon>Fusarium</taxon>
        <taxon>Fusarium oxysporum species complex</taxon>
    </lineage>
</organism>
<dbReference type="AlphaFoldDB" id="F9F3E1"/>
<protein>
    <submittedName>
        <fullName evidence="2">Uncharacterized protein</fullName>
    </submittedName>
</protein>
<evidence type="ECO:0000313" key="2">
    <source>
        <dbReference type="EMBL" id="EGU88564.1"/>
    </source>
</evidence>
<name>F9F3E1_FUSOF</name>
<reference evidence="2" key="1">
    <citation type="journal article" date="2012" name="Mol. Plant Microbe Interact.">
        <title>A highly conserved effector in Fusarium oxysporum is required for full virulence on Arabidopsis.</title>
        <authorList>
            <person name="Thatcher L.F."/>
            <person name="Gardiner D.M."/>
            <person name="Kazan K."/>
            <person name="Manners J."/>
        </authorList>
    </citation>
    <scope>NUCLEOTIDE SEQUENCE [LARGE SCALE GENOMIC DNA]</scope>
    <source>
        <strain evidence="2">Fo5176</strain>
    </source>
</reference>
<comment type="caution">
    <text evidence="2">The sequence shown here is derived from an EMBL/GenBank/DDBJ whole genome shotgun (WGS) entry which is preliminary data.</text>
</comment>
<dbReference type="OrthoDB" id="10290895at2759"/>
<evidence type="ECO:0000256" key="1">
    <source>
        <dbReference type="SAM" id="MobiDB-lite"/>
    </source>
</evidence>
<accession>F9F3E1</accession>
<dbReference type="EMBL" id="AFQF01000319">
    <property type="protein sequence ID" value="EGU88564.1"/>
    <property type="molecule type" value="Genomic_DNA"/>
</dbReference>
<gene>
    <name evidence="2" type="ORF">FOXB_00916</name>
</gene>
<sequence>MSKTLMTISALLLEIPKHIFLELSYLFTCCHQERRSEDIENYPCFSRTSETLALSEMPGTPNLPQTSDILASSQTSEAPVPRVLAVPCGPELAINDTGCQISPVLSCLGSSRKISENKALSSKGLVAVEPEPSQISETGALPETTGTPAPPHTLEAQASGISVVIYKPDPKQATDAADWQMPPTVVVNPKLRWFDGDVMELKIPSETVFYPGEAVSGFPGIKAFMPTNGSTKASGDTELGPVVELFCHEKIPVGIQESLKRSLKRTCINMTVFTTEFKKSVLYNHSATFSKKQRRTNQQAHR</sequence>
<feature type="region of interest" description="Disordered" evidence="1">
    <location>
        <begin position="128"/>
        <end position="154"/>
    </location>
</feature>